<sequence length="144" mass="15334">MGRLARAAGAGQQALDPFRHVIAGNLARRGATETALAWAPPRSLERQEVLDLLVDSRSAFEVPGGLGYGAELSGGQWQSVARALVRDEQLLLVADEPASALNATVEHALLVSHRYSAVGAADIIVVLDRGRVAELFGRQARVCR</sequence>
<reference evidence="1 2" key="1">
    <citation type="submission" date="2022-06" db="EMBL/GenBank/DDBJ databases">
        <title>Genomic Encyclopedia of Archaeal and Bacterial Type Strains, Phase II (KMG-II): from individual species to whole genera.</title>
        <authorList>
            <person name="Goeker M."/>
        </authorList>
    </citation>
    <scope>NUCLEOTIDE SEQUENCE [LARGE SCALE GENOMIC DNA]</scope>
    <source>
        <strain evidence="1 2">DSM 44255</strain>
    </source>
</reference>
<dbReference type="Gene3D" id="3.40.50.300">
    <property type="entry name" value="P-loop containing nucleotide triphosphate hydrolases"/>
    <property type="match status" value="1"/>
</dbReference>
<dbReference type="RefSeq" id="WP_253887068.1">
    <property type="nucleotide sequence ID" value="NZ_BAAAVB010000013.1"/>
</dbReference>
<evidence type="ECO:0000313" key="1">
    <source>
        <dbReference type="EMBL" id="MCP2270079.1"/>
    </source>
</evidence>
<evidence type="ECO:0000313" key="2">
    <source>
        <dbReference type="Proteomes" id="UP001205185"/>
    </source>
</evidence>
<proteinExistence type="predicted"/>
<evidence type="ECO:0008006" key="3">
    <source>
        <dbReference type="Google" id="ProtNLM"/>
    </source>
</evidence>
<dbReference type="SUPFAM" id="SSF52540">
    <property type="entry name" value="P-loop containing nucleoside triphosphate hydrolases"/>
    <property type="match status" value="1"/>
</dbReference>
<dbReference type="InterPro" id="IPR027417">
    <property type="entry name" value="P-loop_NTPase"/>
</dbReference>
<dbReference type="PANTHER" id="PTHR24222:SF76">
    <property type="entry name" value="MYCOBACTIN IMPORT ATP-BINDING_PERMEASE PROTEIN IRTB"/>
    <property type="match status" value="1"/>
</dbReference>
<protein>
    <recommendedName>
        <fullName evidence="3">ABC transporter family protein</fullName>
    </recommendedName>
</protein>
<dbReference type="EMBL" id="JAMTCO010000006">
    <property type="protein sequence ID" value="MCP2270079.1"/>
    <property type="molecule type" value="Genomic_DNA"/>
</dbReference>
<name>A0ABT1IBZ5_9PSEU</name>
<accession>A0ABT1IBZ5</accession>
<gene>
    <name evidence="1" type="ORF">LV75_002580</name>
</gene>
<comment type="caution">
    <text evidence="1">The sequence shown here is derived from an EMBL/GenBank/DDBJ whole genome shotgun (WGS) entry which is preliminary data.</text>
</comment>
<keyword evidence="2" id="KW-1185">Reference proteome</keyword>
<organism evidence="1 2">
    <name type="scientific">Actinokineospora diospyrosa</name>
    <dbReference type="NCBI Taxonomy" id="103728"/>
    <lineage>
        <taxon>Bacteria</taxon>
        <taxon>Bacillati</taxon>
        <taxon>Actinomycetota</taxon>
        <taxon>Actinomycetes</taxon>
        <taxon>Pseudonocardiales</taxon>
        <taxon>Pseudonocardiaceae</taxon>
        <taxon>Actinokineospora</taxon>
    </lineage>
</organism>
<dbReference type="Proteomes" id="UP001205185">
    <property type="component" value="Unassembled WGS sequence"/>
</dbReference>
<dbReference type="InterPro" id="IPR039421">
    <property type="entry name" value="Type_1_exporter"/>
</dbReference>
<dbReference type="PANTHER" id="PTHR24222">
    <property type="entry name" value="ABC TRANSPORTER B FAMILY"/>
    <property type="match status" value="1"/>
</dbReference>